<reference evidence="8 9" key="1">
    <citation type="journal article" date="2015" name="Genome Announc.">
        <title>Complete Genome Sequence of the Novel Leech Symbiont Mucinivorans hirudinis M3T.</title>
        <authorList>
            <person name="Nelson M.C."/>
            <person name="Bomar L."/>
            <person name="Graf J."/>
        </authorList>
    </citation>
    <scope>NUCLEOTIDE SEQUENCE [LARGE SCALE GENOMIC DNA]</scope>
    <source>
        <strain evidence="9">M3</strain>
    </source>
</reference>
<dbReference type="InterPro" id="IPR011006">
    <property type="entry name" value="CheY-like_superfamily"/>
</dbReference>
<evidence type="ECO:0000256" key="2">
    <source>
        <dbReference type="ARBA" id="ARBA00023012"/>
    </source>
</evidence>
<dbReference type="AlphaFoldDB" id="A0A060RE32"/>
<evidence type="ECO:0000259" key="6">
    <source>
        <dbReference type="PROSITE" id="PS50110"/>
    </source>
</evidence>
<feature type="DNA-binding region" description="OmpR/PhoB-type" evidence="5">
    <location>
        <begin position="129"/>
        <end position="224"/>
    </location>
</feature>
<feature type="domain" description="OmpR/PhoB-type" evidence="7">
    <location>
        <begin position="129"/>
        <end position="224"/>
    </location>
</feature>
<dbReference type="GO" id="GO:0006355">
    <property type="term" value="P:regulation of DNA-templated transcription"/>
    <property type="evidence" value="ECO:0007669"/>
    <property type="project" value="InterPro"/>
</dbReference>
<accession>A0A060RE32</accession>
<dbReference type="Gene3D" id="1.10.10.10">
    <property type="entry name" value="Winged helix-like DNA-binding domain superfamily/Winged helix DNA-binding domain"/>
    <property type="match status" value="1"/>
</dbReference>
<dbReference type="Pfam" id="PF00072">
    <property type="entry name" value="Response_reg"/>
    <property type="match status" value="1"/>
</dbReference>
<dbReference type="EMBL" id="HG934468">
    <property type="protein sequence ID" value="CDN32324.1"/>
    <property type="molecule type" value="Genomic_DNA"/>
</dbReference>
<dbReference type="PANTHER" id="PTHR48111">
    <property type="entry name" value="REGULATOR OF RPOS"/>
    <property type="match status" value="1"/>
</dbReference>
<dbReference type="InterPro" id="IPR001789">
    <property type="entry name" value="Sig_transdc_resp-reg_receiver"/>
</dbReference>
<dbReference type="PROSITE" id="PS50110">
    <property type="entry name" value="RESPONSE_REGULATORY"/>
    <property type="match status" value="1"/>
</dbReference>
<evidence type="ECO:0000313" key="8">
    <source>
        <dbReference type="EMBL" id="CDN32324.1"/>
    </source>
</evidence>
<dbReference type="SUPFAM" id="SSF52172">
    <property type="entry name" value="CheY-like"/>
    <property type="match status" value="1"/>
</dbReference>
<protein>
    <submittedName>
        <fullName evidence="8">Phosphate regulon transcriptional regulatory protein PhoB (SphR)</fullName>
    </submittedName>
</protein>
<keyword evidence="2" id="KW-0902">Two-component regulatory system</keyword>
<dbReference type="PROSITE" id="PS51755">
    <property type="entry name" value="OMPR_PHOB"/>
    <property type="match status" value="1"/>
</dbReference>
<evidence type="ECO:0000313" key="9">
    <source>
        <dbReference type="Proteomes" id="UP000027616"/>
    </source>
</evidence>
<evidence type="ECO:0000256" key="3">
    <source>
        <dbReference type="ARBA" id="ARBA00023125"/>
    </source>
</evidence>
<dbReference type="CDD" id="cd17574">
    <property type="entry name" value="REC_OmpR"/>
    <property type="match status" value="1"/>
</dbReference>
<organism evidence="8 9">
    <name type="scientific">Mucinivorans hirudinis</name>
    <dbReference type="NCBI Taxonomy" id="1433126"/>
    <lineage>
        <taxon>Bacteria</taxon>
        <taxon>Pseudomonadati</taxon>
        <taxon>Bacteroidota</taxon>
        <taxon>Bacteroidia</taxon>
        <taxon>Bacteroidales</taxon>
        <taxon>Rikenellaceae</taxon>
        <taxon>Mucinivorans</taxon>
    </lineage>
</organism>
<dbReference type="SMART" id="SM00448">
    <property type="entry name" value="REC"/>
    <property type="match status" value="1"/>
</dbReference>
<dbReference type="PANTHER" id="PTHR48111:SF40">
    <property type="entry name" value="PHOSPHATE REGULON TRANSCRIPTIONAL REGULATORY PROTEIN PHOB"/>
    <property type="match status" value="1"/>
</dbReference>
<dbReference type="OrthoDB" id="9790442at2"/>
<name>A0A060RE32_9BACT</name>
<evidence type="ECO:0000256" key="5">
    <source>
        <dbReference type="PROSITE-ProRule" id="PRU01091"/>
    </source>
</evidence>
<gene>
    <name evidence="8" type="ORF">BN938_2252</name>
</gene>
<keyword evidence="9" id="KW-1185">Reference proteome</keyword>
<proteinExistence type="predicted"/>
<evidence type="ECO:0000259" key="7">
    <source>
        <dbReference type="PROSITE" id="PS51755"/>
    </source>
</evidence>
<keyword evidence="3 5" id="KW-0238">DNA-binding</keyword>
<dbReference type="eggNOG" id="COG0745">
    <property type="taxonomic scope" value="Bacteria"/>
</dbReference>
<keyword evidence="1 4" id="KW-0597">Phosphoprotein</keyword>
<dbReference type="GO" id="GO:0000976">
    <property type="term" value="F:transcription cis-regulatory region binding"/>
    <property type="evidence" value="ECO:0007669"/>
    <property type="project" value="TreeGrafter"/>
</dbReference>
<sequence length="225" mass="25380">MKILVVDDEADLREILQFNLESEGYTVDVASSAEEALGVLEPDHSLIILDVMMGEMSGYKMAERLRKELFNNVPIIFLTAKTQENDLLTGFSVGGDDYITKPFSIKELLVRTKALLKRASMAEENGQQRDTVQIGELTINVITKEVTFGGNTMLLTKKEYEILLLLARANGRFLSREVILDKVWGDTFVAERTVDVHITNLRKKLADTKLTVISRTNYGYSLEEK</sequence>
<dbReference type="GO" id="GO:0000156">
    <property type="term" value="F:phosphorelay response regulator activity"/>
    <property type="evidence" value="ECO:0007669"/>
    <property type="project" value="TreeGrafter"/>
</dbReference>
<dbReference type="PATRIC" id="fig|1433126.3.peg.2225"/>
<evidence type="ECO:0000256" key="1">
    <source>
        <dbReference type="ARBA" id="ARBA00022553"/>
    </source>
</evidence>
<dbReference type="Proteomes" id="UP000027616">
    <property type="component" value="Chromosome I"/>
</dbReference>
<dbReference type="Gene3D" id="6.10.250.690">
    <property type="match status" value="1"/>
</dbReference>
<dbReference type="GO" id="GO:0005829">
    <property type="term" value="C:cytosol"/>
    <property type="evidence" value="ECO:0007669"/>
    <property type="project" value="TreeGrafter"/>
</dbReference>
<dbReference type="InterPro" id="IPR001867">
    <property type="entry name" value="OmpR/PhoB-type_DNA-bd"/>
</dbReference>
<feature type="domain" description="Response regulatory" evidence="6">
    <location>
        <begin position="2"/>
        <end position="116"/>
    </location>
</feature>
<dbReference type="SMART" id="SM00862">
    <property type="entry name" value="Trans_reg_C"/>
    <property type="match status" value="1"/>
</dbReference>
<feature type="modified residue" description="4-aspartylphosphate" evidence="4">
    <location>
        <position position="50"/>
    </location>
</feature>
<dbReference type="GO" id="GO:0032993">
    <property type="term" value="C:protein-DNA complex"/>
    <property type="evidence" value="ECO:0007669"/>
    <property type="project" value="TreeGrafter"/>
</dbReference>
<dbReference type="KEGG" id="rbc:BN938_2252"/>
<dbReference type="InterPro" id="IPR036388">
    <property type="entry name" value="WH-like_DNA-bd_sf"/>
</dbReference>
<dbReference type="Gene3D" id="3.40.50.2300">
    <property type="match status" value="1"/>
</dbReference>
<evidence type="ECO:0000256" key="4">
    <source>
        <dbReference type="PROSITE-ProRule" id="PRU00169"/>
    </source>
</evidence>
<dbReference type="CDD" id="cd00383">
    <property type="entry name" value="trans_reg_C"/>
    <property type="match status" value="1"/>
</dbReference>
<dbReference type="STRING" id="1433126.BN938_2252"/>
<dbReference type="Pfam" id="PF00486">
    <property type="entry name" value="Trans_reg_C"/>
    <property type="match status" value="1"/>
</dbReference>
<dbReference type="HOGENOM" id="CLU_000445_30_4_10"/>
<dbReference type="InterPro" id="IPR039420">
    <property type="entry name" value="WalR-like"/>
</dbReference>